<organism evidence="1">
    <name type="scientific">Echinococcus granulosus</name>
    <name type="common">Hydatid tapeworm</name>
    <dbReference type="NCBI Taxonomy" id="6210"/>
    <lineage>
        <taxon>Eukaryota</taxon>
        <taxon>Metazoa</taxon>
        <taxon>Spiralia</taxon>
        <taxon>Lophotrochozoa</taxon>
        <taxon>Platyhelminthes</taxon>
        <taxon>Cestoda</taxon>
        <taxon>Eucestoda</taxon>
        <taxon>Cyclophyllidea</taxon>
        <taxon>Taeniidae</taxon>
        <taxon>Echinococcus</taxon>
        <taxon>Echinococcus granulosus group</taxon>
    </lineage>
</organism>
<proteinExistence type="predicted"/>
<reference evidence="1 2" key="1">
    <citation type="journal article" date="2013" name="Nature">
        <title>The genomes of four tapeworm species reveal adaptations to parasitism.</title>
        <authorList>
            <person name="Tsai I.J."/>
            <person name="Zarowiecki M."/>
            <person name="Holroyd N."/>
            <person name="Garciarrubio A."/>
            <person name="Sanchez-Flores A."/>
            <person name="Brooks K.L."/>
            <person name="Tracey A."/>
            <person name="Bobes R.J."/>
            <person name="Fragoso G."/>
            <person name="Sciutto E."/>
            <person name="Aslett M."/>
            <person name="Beasley H."/>
            <person name="Bennett H.M."/>
            <person name="Cai J."/>
            <person name="Camicia F."/>
            <person name="Clark R."/>
            <person name="Cucher M."/>
            <person name="De Silva N."/>
            <person name="Day T.A."/>
            <person name="Deplazes P."/>
            <person name="Estrada K."/>
            <person name="Fernandez C."/>
            <person name="Holland P.W."/>
            <person name="Hou J."/>
            <person name="Hu S."/>
            <person name="Huckvale T."/>
            <person name="Hung S.S."/>
            <person name="Kamenetzky L."/>
            <person name="Keane J.A."/>
            <person name="Kiss F."/>
            <person name="Koziol U."/>
            <person name="Lambert O."/>
            <person name="Liu K."/>
            <person name="Luo X."/>
            <person name="Luo Y."/>
            <person name="Macchiaroli N."/>
            <person name="Nichol S."/>
            <person name="Paps J."/>
            <person name="Parkinson J."/>
            <person name="Pouchkina-Stantcheva N."/>
            <person name="Riddiford N."/>
            <person name="Rosenzvit M."/>
            <person name="Salinas G."/>
            <person name="Wasmuth J.D."/>
            <person name="Zamanian M."/>
            <person name="Zheng Y."/>
            <person name="Cai X."/>
            <person name="Soberon X."/>
            <person name="Olson P.D."/>
            <person name="Laclette J.P."/>
            <person name="Brehm K."/>
            <person name="Berriman M."/>
            <person name="Garciarrubio A."/>
            <person name="Bobes R.J."/>
            <person name="Fragoso G."/>
            <person name="Sanchez-Flores A."/>
            <person name="Estrada K."/>
            <person name="Cevallos M.A."/>
            <person name="Morett E."/>
            <person name="Gonzalez V."/>
            <person name="Portillo T."/>
            <person name="Ochoa-Leyva A."/>
            <person name="Jose M.V."/>
            <person name="Sciutto E."/>
            <person name="Landa A."/>
            <person name="Jimenez L."/>
            <person name="Valdes V."/>
            <person name="Carrero J.C."/>
            <person name="Larralde C."/>
            <person name="Morales-Montor J."/>
            <person name="Limon-Lason J."/>
            <person name="Soberon X."/>
            <person name="Laclette J.P."/>
        </authorList>
    </citation>
    <scope>NUCLEOTIDE SEQUENCE [LARGE SCALE GENOMIC DNA]</scope>
</reference>
<reference evidence="3" key="3">
    <citation type="submission" date="2020-10" db="UniProtKB">
        <authorList>
            <consortium name="WormBaseParasite"/>
        </authorList>
    </citation>
    <scope>IDENTIFICATION</scope>
</reference>
<evidence type="ECO:0000313" key="2">
    <source>
        <dbReference type="Proteomes" id="UP000492820"/>
    </source>
</evidence>
<gene>
    <name evidence="1" type="ORF">EgrG_002057700</name>
</gene>
<evidence type="ECO:0000313" key="3">
    <source>
        <dbReference type="WBParaSite" id="EgrG_002057700"/>
    </source>
</evidence>
<dbReference type="Proteomes" id="UP000492820">
    <property type="component" value="Unassembled WGS sequence"/>
</dbReference>
<dbReference type="AlphaFoldDB" id="A0A068WY41"/>
<protein>
    <submittedName>
        <fullName evidence="1 3">Uncharacterized protein</fullName>
    </submittedName>
</protein>
<name>A0A068WY41_ECHGR</name>
<reference evidence="1" key="2">
    <citation type="submission" date="2014-06" db="EMBL/GenBank/DDBJ databases">
        <authorList>
            <person name="Aslett M."/>
        </authorList>
    </citation>
    <scope>NUCLEOTIDE SEQUENCE</scope>
</reference>
<dbReference type="EMBL" id="LK028704">
    <property type="protein sequence ID" value="CDS25072.1"/>
    <property type="molecule type" value="Genomic_DNA"/>
</dbReference>
<sequence>MGVSKTLDMFDCEIKSDQLIRSLPYAPTLTTKLACDETNRIHILQLSIPSTQVTNANEMRFYMTPISCINSRPLGEGYDVVCICEKAVQTLSACRDHDFHFRRFTVSLTAPSASTSATILDEAHHEDSNALRQLYNVVTVLAYSNVFSSPMSI</sequence>
<dbReference type="WBParaSite" id="EgrG_002057700">
    <property type="protein sequence ID" value="EgrG_002057700"/>
    <property type="gene ID" value="EgrG_002057700"/>
</dbReference>
<accession>A0A068WY41</accession>
<evidence type="ECO:0000313" key="1">
    <source>
        <dbReference type="EMBL" id="CDS25072.1"/>
    </source>
</evidence>